<protein>
    <submittedName>
        <fullName evidence="1">Uncharacterized protein</fullName>
    </submittedName>
</protein>
<dbReference type="Proteomes" id="UP000197068">
    <property type="component" value="Unassembled WGS sequence"/>
</dbReference>
<proteinExistence type="predicted"/>
<name>A0ABQ0MV61_9GAMM</name>
<keyword evidence="2" id="KW-1185">Reference proteome</keyword>
<accession>A0ABQ0MV61</accession>
<gene>
    <name evidence="1" type="ORF">MTCD1_01870</name>
</gene>
<sequence length="32" mass="3921">MDQDNALIVNDYDCQWLKTTHYDLRNQRIKLP</sequence>
<evidence type="ECO:0000313" key="2">
    <source>
        <dbReference type="Proteomes" id="UP000197068"/>
    </source>
</evidence>
<dbReference type="EMBL" id="BDQM01000012">
    <property type="protein sequence ID" value="GAW96256.1"/>
    <property type="molecule type" value="Genomic_DNA"/>
</dbReference>
<organism evidence="1 2">
    <name type="scientific">Colwellia marinimaniae</name>
    <dbReference type="NCBI Taxonomy" id="1513592"/>
    <lineage>
        <taxon>Bacteria</taxon>
        <taxon>Pseudomonadati</taxon>
        <taxon>Pseudomonadota</taxon>
        <taxon>Gammaproteobacteria</taxon>
        <taxon>Alteromonadales</taxon>
        <taxon>Colwelliaceae</taxon>
        <taxon>Colwellia</taxon>
    </lineage>
</organism>
<evidence type="ECO:0000313" key="1">
    <source>
        <dbReference type="EMBL" id="GAW96256.1"/>
    </source>
</evidence>
<comment type="caution">
    <text evidence="1">The sequence shown here is derived from an EMBL/GenBank/DDBJ whole genome shotgun (WGS) entry which is preliminary data.</text>
</comment>
<reference evidence="1 2" key="1">
    <citation type="submission" date="2017-06" db="EMBL/GenBank/DDBJ databases">
        <title>Whole Genome Sequences of Colwellia marinimaniae MTCD1.</title>
        <authorList>
            <person name="Kusumoto H."/>
            <person name="Inoue M."/>
            <person name="Tanikawa K."/>
            <person name="Maeji H."/>
            <person name="Cameron J.H."/>
            <person name="Bartlett D.H."/>
        </authorList>
    </citation>
    <scope>NUCLEOTIDE SEQUENCE [LARGE SCALE GENOMIC DNA]</scope>
    <source>
        <strain evidence="1 2">MTCD1</strain>
    </source>
</reference>